<dbReference type="GO" id="GO:0098552">
    <property type="term" value="C:side of membrane"/>
    <property type="evidence" value="ECO:0007669"/>
    <property type="project" value="UniProtKB-KW"/>
</dbReference>
<keyword evidence="5" id="KW-1015">Disulfide bond</keyword>
<reference evidence="13" key="2">
    <citation type="journal article" date="2022" name="Hortic Res">
        <title>The genome of Dioscorea zingiberensis sheds light on the biosynthesis, origin and evolution of the medicinally important diosgenin saponins.</title>
        <authorList>
            <person name="Li Y."/>
            <person name="Tan C."/>
            <person name="Li Z."/>
            <person name="Guo J."/>
            <person name="Li S."/>
            <person name="Chen X."/>
            <person name="Wang C."/>
            <person name="Dai X."/>
            <person name="Yang H."/>
            <person name="Song W."/>
            <person name="Hou L."/>
            <person name="Xu J."/>
            <person name="Tong Z."/>
            <person name="Xu A."/>
            <person name="Yuan X."/>
            <person name="Wang W."/>
            <person name="Yang Q."/>
            <person name="Chen L."/>
            <person name="Sun Z."/>
            <person name="Wang K."/>
            <person name="Pan B."/>
            <person name="Chen J."/>
            <person name="Bao Y."/>
            <person name="Liu F."/>
            <person name="Qi X."/>
            <person name="Gang D.R."/>
            <person name="Wen J."/>
            <person name="Li J."/>
        </authorList>
    </citation>
    <scope>NUCLEOTIDE SEQUENCE</scope>
    <source>
        <strain evidence="13">Dzin_1.0</strain>
    </source>
</reference>
<keyword evidence="10" id="KW-0812">Transmembrane</keyword>
<evidence type="ECO:0000259" key="12">
    <source>
        <dbReference type="PROSITE" id="PS51485"/>
    </source>
</evidence>
<evidence type="ECO:0000256" key="7">
    <source>
        <dbReference type="ARBA" id="ARBA00023288"/>
    </source>
</evidence>
<evidence type="ECO:0000256" key="1">
    <source>
        <dbReference type="ARBA" id="ARBA00004589"/>
    </source>
</evidence>
<evidence type="ECO:0000256" key="11">
    <source>
        <dbReference type="SAM" id="SignalP"/>
    </source>
</evidence>
<dbReference type="PANTHER" id="PTHR33021">
    <property type="entry name" value="BLUE COPPER PROTEIN"/>
    <property type="match status" value="1"/>
</dbReference>
<reference evidence="13" key="1">
    <citation type="submission" date="2021-03" db="EMBL/GenBank/DDBJ databases">
        <authorList>
            <person name="Li Z."/>
            <person name="Yang C."/>
        </authorList>
    </citation>
    <scope>NUCLEOTIDE SEQUENCE</scope>
    <source>
        <strain evidence="13">Dzin_1.0</strain>
        <tissue evidence="13">Leaf</tissue>
    </source>
</reference>
<evidence type="ECO:0000256" key="8">
    <source>
        <dbReference type="ARBA" id="ARBA00035011"/>
    </source>
</evidence>
<feature type="signal peptide" evidence="11">
    <location>
        <begin position="1"/>
        <end position="31"/>
    </location>
</feature>
<keyword evidence="2" id="KW-0336">GPI-anchor</keyword>
<dbReference type="InterPro" id="IPR008972">
    <property type="entry name" value="Cupredoxin"/>
</dbReference>
<dbReference type="Pfam" id="PF02298">
    <property type="entry name" value="Cu_bind_like"/>
    <property type="match status" value="1"/>
</dbReference>
<dbReference type="GO" id="GO:0009055">
    <property type="term" value="F:electron transfer activity"/>
    <property type="evidence" value="ECO:0007669"/>
    <property type="project" value="InterPro"/>
</dbReference>
<dbReference type="InterPro" id="IPR039391">
    <property type="entry name" value="Phytocyanin-like"/>
</dbReference>
<dbReference type="OrthoDB" id="959565at2759"/>
<protein>
    <recommendedName>
        <fullName evidence="12">Phytocyanin domain-containing protein</fullName>
    </recommendedName>
</protein>
<accession>A0A9D5C2H5</accession>
<dbReference type="EMBL" id="JAGGNH010000008">
    <property type="protein sequence ID" value="KAJ0965396.1"/>
    <property type="molecule type" value="Genomic_DNA"/>
</dbReference>
<evidence type="ECO:0000256" key="3">
    <source>
        <dbReference type="ARBA" id="ARBA00022729"/>
    </source>
</evidence>
<comment type="subcellular location">
    <subcellularLocation>
        <location evidence="9">Endomembrane system</location>
        <topology evidence="9">Lipid-anchor</topology>
    </subcellularLocation>
    <subcellularLocation>
        <location evidence="1">Membrane</location>
        <topology evidence="1">Lipid-anchor</topology>
        <topology evidence="1">GPI-anchor</topology>
    </subcellularLocation>
</comment>
<evidence type="ECO:0000313" key="13">
    <source>
        <dbReference type="EMBL" id="KAJ0965396.1"/>
    </source>
</evidence>
<name>A0A9D5C2H5_9LILI</name>
<dbReference type="PROSITE" id="PS51485">
    <property type="entry name" value="PHYTOCYANIN"/>
    <property type="match status" value="1"/>
</dbReference>
<evidence type="ECO:0000256" key="2">
    <source>
        <dbReference type="ARBA" id="ARBA00022622"/>
    </source>
</evidence>
<comment type="similarity">
    <text evidence="8">Belongs to the early nodulin-like (ENODL) family.</text>
</comment>
<feature type="chain" id="PRO_5038403629" description="Phytocyanin domain-containing protein" evidence="11">
    <location>
        <begin position="32"/>
        <end position="192"/>
    </location>
</feature>
<keyword evidence="7" id="KW-0449">Lipoprotein</keyword>
<evidence type="ECO:0000256" key="6">
    <source>
        <dbReference type="ARBA" id="ARBA00023180"/>
    </source>
</evidence>
<dbReference type="InterPro" id="IPR041846">
    <property type="entry name" value="ENL_dom"/>
</dbReference>
<dbReference type="InterPro" id="IPR003245">
    <property type="entry name" value="Phytocyanin_dom"/>
</dbReference>
<dbReference type="GO" id="GO:0012505">
    <property type="term" value="C:endomembrane system"/>
    <property type="evidence" value="ECO:0007669"/>
    <property type="project" value="UniProtKB-SubCell"/>
</dbReference>
<keyword evidence="4 10" id="KW-0472">Membrane</keyword>
<evidence type="ECO:0000313" key="14">
    <source>
        <dbReference type="Proteomes" id="UP001085076"/>
    </source>
</evidence>
<comment type="caution">
    <text evidence="13">The sequence shown here is derived from an EMBL/GenBank/DDBJ whole genome shotgun (WGS) entry which is preliminary data.</text>
</comment>
<dbReference type="GO" id="GO:0005886">
    <property type="term" value="C:plasma membrane"/>
    <property type="evidence" value="ECO:0007669"/>
    <property type="project" value="TreeGrafter"/>
</dbReference>
<gene>
    <name evidence="13" type="ORF">J5N97_026534</name>
</gene>
<keyword evidence="3 11" id="KW-0732">Signal</keyword>
<keyword evidence="14" id="KW-1185">Reference proteome</keyword>
<dbReference type="PANTHER" id="PTHR33021:SF14">
    <property type="entry name" value="OS01G0272700 PROTEIN"/>
    <property type="match status" value="1"/>
</dbReference>
<dbReference type="SUPFAM" id="SSF49503">
    <property type="entry name" value="Cupredoxins"/>
    <property type="match status" value="1"/>
</dbReference>
<dbReference type="Gene3D" id="2.60.40.420">
    <property type="entry name" value="Cupredoxins - blue copper proteins"/>
    <property type="match status" value="1"/>
</dbReference>
<feature type="domain" description="Phytocyanin" evidence="12">
    <location>
        <begin position="32"/>
        <end position="134"/>
    </location>
</feature>
<dbReference type="AlphaFoldDB" id="A0A9D5C2H5"/>
<evidence type="ECO:0000256" key="4">
    <source>
        <dbReference type="ARBA" id="ARBA00023136"/>
    </source>
</evidence>
<dbReference type="FunFam" id="2.60.40.420:FF:000010">
    <property type="entry name" value="Early nodulin-like protein 1"/>
    <property type="match status" value="1"/>
</dbReference>
<dbReference type="CDD" id="cd11019">
    <property type="entry name" value="OsENODL1_like"/>
    <property type="match status" value="1"/>
</dbReference>
<evidence type="ECO:0000256" key="5">
    <source>
        <dbReference type="ARBA" id="ARBA00023157"/>
    </source>
</evidence>
<keyword evidence="10" id="KW-1133">Transmembrane helix</keyword>
<proteinExistence type="inferred from homology"/>
<organism evidence="13 14">
    <name type="scientific">Dioscorea zingiberensis</name>
    <dbReference type="NCBI Taxonomy" id="325984"/>
    <lineage>
        <taxon>Eukaryota</taxon>
        <taxon>Viridiplantae</taxon>
        <taxon>Streptophyta</taxon>
        <taxon>Embryophyta</taxon>
        <taxon>Tracheophyta</taxon>
        <taxon>Spermatophyta</taxon>
        <taxon>Magnoliopsida</taxon>
        <taxon>Liliopsida</taxon>
        <taxon>Dioscoreales</taxon>
        <taxon>Dioscoreaceae</taxon>
        <taxon>Dioscorea</taxon>
    </lineage>
</organism>
<evidence type="ECO:0000256" key="9">
    <source>
        <dbReference type="ARBA" id="ARBA00037868"/>
    </source>
</evidence>
<dbReference type="Proteomes" id="UP001085076">
    <property type="component" value="Miscellaneous, Linkage group lg08"/>
</dbReference>
<feature type="transmembrane region" description="Helical" evidence="10">
    <location>
        <begin position="171"/>
        <end position="191"/>
    </location>
</feature>
<sequence>MAKYFSATNACNLFLIIQASFLLMLSMSTTAHEFHVGGAMGWSEPTGNETDTYNQWAMKNRFHIGDTLYFKYVNDSVLVVDHEDYKKCETKRPVHEFTDGNTTFQFDRFGYFYFISGLPEHCKSGQKLIVRVMVHPEVLSPWHAPSPLPEGSQGSISGPSGQPKSNGAVELITAASSSSMVMAALVIILFIS</sequence>
<keyword evidence="6" id="KW-0325">Glycoprotein</keyword>
<evidence type="ECO:0000256" key="10">
    <source>
        <dbReference type="SAM" id="Phobius"/>
    </source>
</evidence>